<keyword evidence="1" id="KW-0472">Membrane</keyword>
<evidence type="ECO:0000259" key="2">
    <source>
        <dbReference type="Pfam" id="PF03168"/>
    </source>
</evidence>
<reference evidence="3 4" key="1">
    <citation type="journal article" date="2023" name="G3 (Bethesda)">
        <title>A chromosome-length genome assembly and annotation of blackberry (Rubus argutus, cv. 'Hillquist').</title>
        <authorList>
            <person name="Bruna T."/>
            <person name="Aryal R."/>
            <person name="Dudchenko O."/>
            <person name="Sargent D.J."/>
            <person name="Mead D."/>
            <person name="Buti M."/>
            <person name="Cavallini A."/>
            <person name="Hytonen T."/>
            <person name="Andres J."/>
            <person name="Pham M."/>
            <person name="Weisz D."/>
            <person name="Mascagni F."/>
            <person name="Usai G."/>
            <person name="Natali L."/>
            <person name="Bassil N."/>
            <person name="Fernandez G.E."/>
            <person name="Lomsadze A."/>
            <person name="Armour M."/>
            <person name="Olukolu B."/>
            <person name="Poorten T."/>
            <person name="Britton C."/>
            <person name="Davik J."/>
            <person name="Ashrafi H."/>
            <person name="Aiden E.L."/>
            <person name="Borodovsky M."/>
            <person name="Worthington M."/>
        </authorList>
    </citation>
    <scope>NUCLEOTIDE SEQUENCE [LARGE SCALE GENOMIC DNA]</scope>
    <source>
        <strain evidence="3">PI 553951</strain>
    </source>
</reference>
<proteinExistence type="predicted"/>
<dbReference type="AlphaFoldDB" id="A0AAW1WR29"/>
<organism evidence="3 4">
    <name type="scientific">Rubus argutus</name>
    <name type="common">Southern blackberry</name>
    <dbReference type="NCBI Taxonomy" id="59490"/>
    <lineage>
        <taxon>Eukaryota</taxon>
        <taxon>Viridiplantae</taxon>
        <taxon>Streptophyta</taxon>
        <taxon>Embryophyta</taxon>
        <taxon>Tracheophyta</taxon>
        <taxon>Spermatophyta</taxon>
        <taxon>Magnoliopsida</taxon>
        <taxon>eudicotyledons</taxon>
        <taxon>Gunneridae</taxon>
        <taxon>Pentapetalae</taxon>
        <taxon>rosids</taxon>
        <taxon>fabids</taxon>
        <taxon>Rosales</taxon>
        <taxon>Rosaceae</taxon>
        <taxon>Rosoideae</taxon>
        <taxon>Rosoideae incertae sedis</taxon>
        <taxon>Rubus</taxon>
    </lineage>
</organism>
<dbReference type="Proteomes" id="UP001457282">
    <property type="component" value="Unassembled WGS sequence"/>
</dbReference>
<dbReference type="PANTHER" id="PTHR31852">
    <property type="entry name" value="LATE EMBRYOGENESIS ABUNDANT (LEA) HYDROXYPROLINE-RICH GLYCOPROTEIN FAMILY"/>
    <property type="match status" value="1"/>
</dbReference>
<feature type="domain" description="Late embryogenesis abundant protein LEA-2 subgroup" evidence="2">
    <location>
        <begin position="102"/>
        <end position="160"/>
    </location>
</feature>
<dbReference type="EMBL" id="JBEDUW010000005">
    <property type="protein sequence ID" value="KAK9927083.1"/>
    <property type="molecule type" value="Genomic_DNA"/>
</dbReference>
<keyword evidence="4" id="KW-1185">Reference proteome</keyword>
<gene>
    <name evidence="3" type="ORF">M0R45_024285</name>
</gene>
<keyword evidence="1" id="KW-0812">Transmembrane</keyword>
<keyword evidence="1" id="KW-1133">Transmembrane helix</keyword>
<dbReference type="Gene3D" id="2.60.40.1820">
    <property type="match status" value="1"/>
</dbReference>
<evidence type="ECO:0000313" key="4">
    <source>
        <dbReference type="Proteomes" id="UP001457282"/>
    </source>
</evidence>
<accession>A0AAW1WR29</accession>
<dbReference type="InterPro" id="IPR055301">
    <property type="entry name" value="Lea14-like_2"/>
</dbReference>
<protein>
    <recommendedName>
        <fullName evidence="2">Late embryogenesis abundant protein LEA-2 subgroup domain-containing protein</fullName>
    </recommendedName>
</protein>
<evidence type="ECO:0000256" key="1">
    <source>
        <dbReference type="SAM" id="Phobius"/>
    </source>
</evidence>
<dbReference type="Pfam" id="PF03168">
    <property type="entry name" value="LEA_2"/>
    <property type="match status" value="1"/>
</dbReference>
<name>A0AAW1WR29_RUBAR</name>
<feature type="transmembrane region" description="Helical" evidence="1">
    <location>
        <begin position="47"/>
        <end position="68"/>
    </location>
</feature>
<comment type="caution">
    <text evidence="3">The sequence shown here is derived from an EMBL/GenBank/DDBJ whole genome shotgun (WGS) entry which is preliminary data.</text>
</comment>
<sequence length="205" mass="22771">MDLFSPSPREQVKPLAPSTRYSVRSHYLEDDSLPIKPSQAKYVRCCGLAAAMFLILAVMAIVLGFTVFHVKGPKIKMNGVTIEGLASANGTLPTNITLLVDVSIKNPNVASYKYENTTTWVYFNGTEVGEGRIPAGVAKARRTMRMNMTVDIVPAKIVAVPEFTKESREVIMVKKNVVVELNCTMKYNFTSQGIQEDHCKQRVRL</sequence>
<dbReference type="InterPro" id="IPR004864">
    <property type="entry name" value="LEA_2"/>
</dbReference>
<evidence type="ECO:0000313" key="3">
    <source>
        <dbReference type="EMBL" id="KAK9927083.1"/>
    </source>
</evidence>
<dbReference type="SUPFAM" id="SSF117070">
    <property type="entry name" value="LEA14-like"/>
    <property type="match status" value="1"/>
</dbReference>